<accession>A0A345NQI3</accession>
<organism evidence="1 2">
    <name type="scientific">Ornithinimicrobium avium</name>
    <dbReference type="NCBI Taxonomy" id="2283195"/>
    <lineage>
        <taxon>Bacteria</taxon>
        <taxon>Bacillati</taxon>
        <taxon>Actinomycetota</taxon>
        <taxon>Actinomycetes</taxon>
        <taxon>Micrococcales</taxon>
        <taxon>Ornithinimicrobiaceae</taxon>
        <taxon>Ornithinimicrobium</taxon>
    </lineage>
</organism>
<evidence type="ECO:0000313" key="1">
    <source>
        <dbReference type="EMBL" id="AXH97291.1"/>
    </source>
</evidence>
<reference evidence="1 2" key="1">
    <citation type="submission" date="2018-07" db="EMBL/GenBank/DDBJ databases">
        <title>Complete genome sequencing of Ornithinimicrobium sp. AMA3305.</title>
        <authorList>
            <person name="Bae J.-W."/>
        </authorList>
    </citation>
    <scope>NUCLEOTIDE SEQUENCE [LARGE SCALE GENOMIC DNA]</scope>
    <source>
        <strain evidence="1 2">AMA3305</strain>
    </source>
</reference>
<protein>
    <recommendedName>
        <fullName evidence="3">DUF421 domain-containing protein</fullName>
    </recommendedName>
</protein>
<dbReference type="KEGG" id="orn:DV701_15260"/>
<dbReference type="Gene3D" id="3.30.240.20">
    <property type="entry name" value="bsu07140 like domains"/>
    <property type="match status" value="1"/>
</dbReference>
<sequence>MHAALVIVTLVLLQRSSDFLAWRFTPFARVTEEVPSLLVPDGARLRQALDLDRLDESDIVAADRKDQGLERLDQVKSAALESSGEITVVPRQHAAPQA</sequence>
<dbReference type="InterPro" id="IPR023090">
    <property type="entry name" value="UPF0702_alpha/beta_dom_sf"/>
</dbReference>
<evidence type="ECO:0008006" key="3">
    <source>
        <dbReference type="Google" id="ProtNLM"/>
    </source>
</evidence>
<name>A0A345NQI3_9MICO</name>
<dbReference type="RefSeq" id="WP_114929498.1">
    <property type="nucleotide sequence ID" value="NZ_CP031229.1"/>
</dbReference>
<proteinExistence type="predicted"/>
<dbReference type="EMBL" id="CP031229">
    <property type="protein sequence ID" value="AXH97291.1"/>
    <property type="molecule type" value="Genomic_DNA"/>
</dbReference>
<dbReference type="OrthoDB" id="9793799at2"/>
<evidence type="ECO:0000313" key="2">
    <source>
        <dbReference type="Proteomes" id="UP000253790"/>
    </source>
</evidence>
<dbReference type="AlphaFoldDB" id="A0A345NQI3"/>
<gene>
    <name evidence="1" type="ORF">DV701_15260</name>
</gene>
<keyword evidence="2" id="KW-1185">Reference proteome</keyword>
<dbReference type="Proteomes" id="UP000253790">
    <property type="component" value="Chromosome"/>
</dbReference>